<feature type="domain" description="Sulfatase-modifying factor enzyme-like" evidence="1">
    <location>
        <begin position="187"/>
        <end position="323"/>
    </location>
</feature>
<sequence>MSSLATPAVASSLAQQFCNVRRQTELLCAPLTAEDMMVQSCAEASPAKWHLAHTTWFFETFILRELDPDYRPFHPDFLWLFNSYYNAVSEQPEKKLRASFSRPGVQEIHAYREYVDKALHKWLKTGAPQAVEHRTVLGIHHEQQHQELLLTDIKHAFWTNPLRPAYLVLPFENLGDAAAEVEWREYVGGLAEIGHGSDGFCFDNELPRHRVYLEPFALASRLVTCAEYLDFIEDGGYRRPELWLAEGWQAVQGEAWSAPLYWNRDKESKAWSVFTLRGEISLNDIEQTTVCHVSYYEADAYARWAGKRLPTETEWEVAASDGVVSGNLLEDGVLHTTVASGTGRQQMFGDAWEWTASAYLGYPGFHALPGALGEYNGKFMSNQMVLRGGSCVTPRTHIRASYRNFFSPATRWQFSGIRLAR</sequence>
<evidence type="ECO:0000313" key="2">
    <source>
        <dbReference type="EMBL" id="QNI33362.1"/>
    </source>
</evidence>
<dbReference type="InterPro" id="IPR005532">
    <property type="entry name" value="SUMF_dom"/>
</dbReference>
<dbReference type="InterPro" id="IPR042095">
    <property type="entry name" value="SUMF_sf"/>
</dbReference>
<dbReference type="PANTHER" id="PTHR23150:SF36">
    <property type="entry name" value="HERCYNINE OXYGENASE"/>
    <property type="match status" value="1"/>
</dbReference>
<dbReference type="GO" id="GO:0052699">
    <property type="term" value="P:ergothioneine biosynthetic process"/>
    <property type="evidence" value="ECO:0007669"/>
    <property type="project" value="InterPro"/>
</dbReference>
<dbReference type="InterPro" id="IPR017806">
    <property type="entry name" value="EgtB"/>
</dbReference>
<dbReference type="AlphaFoldDB" id="A0A7G8BLE2"/>
<evidence type="ECO:0000259" key="1">
    <source>
        <dbReference type="Pfam" id="PF03781"/>
    </source>
</evidence>
<evidence type="ECO:0000313" key="3">
    <source>
        <dbReference type="Proteomes" id="UP000515312"/>
    </source>
</evidence>
<gene>
    <name evidence="2" type="ORF">H7849_05220</name>
</gene>
<dbReference type="EMBL" id="CP060394">
    <property type="protein sequence ID" value="QNI33362.1"/>
    <property type="molecule type" value="Genomic_DNA"/>
</dbReference>
<dbReference type="KEGG" id="adin:H7849_05220"/>
<feature type="domain" description="Sulfatase-modifying factor enzyme-like" evidence="1">
    <location>
        <begin position="339"/>
        <end position="421"/>
    </location>
</feature>
<accession>A0A7G8BLE2</accession>
<proteinExistence type="predicted"/>
<reference evidence="2 3" key="1">
    <citation type="submission" date="2020-08" db="EMBL/GenBank/DDBJ databases">
        <title>Edaphobacter telluris sp. nov. and Acidobacterium dinghuensis sp. nov., two acidobacteria isolated from forest soil.</title>
        <authorList>
            <person name="Fu J."/>
            <person name="Qiu L."/>
        </authorList>
    </citation>
    <scope>NUCLEOTIDE SEQUENCE [LARGE SCALE GENOMIC DNA]</scope>
    <source>
        <strain evidence="2">4Y35</strain>
    </source>
</reference>
<dbReference type="RefSeq" id="WP_186744731.1">
    <property type="nucleotide sequence ID" value="NZ_CP060394.1"/>
</dbReference>
<protein>
    <submittedName>
        <fullName evidence="2">Ergothioneine biosynthesis protein EgtB</fullName>
    </submittedName>
</protein>
<dbReference type="Pfam" id="PF03781">
    <property type="entry name" value="FGE-sulfatase"/>
    <property type="match status" value="2"/>
</dbReference>
<dbReference type="InterPro" id="IPR051043">
    <property type="entry name" value="Sulfatase_Mod_Factor_Kinase"/>
</dbReference>
<name>A0A7G8BLE2_9BACT</name>
<dbReference type="SUPFAM" id="SSF56436">
    <property type="entry name" value="C-type lectin-like"/>
    <property type="match status" value="1"/>
</dbReference>
<organism evidence="2 3">
    <name type="scientific">Alloacidobacterium dinghuense</name>
    <dbReference type="NCBI Taxonomy" id="2763107"/>
    <lineage>
        <taxon>Bacteria</taxon>
        <taxon>Pseudomonadati</taxon>
        <taxon>Acidobacteriota</taxon>
        <taxon>Terriglobia</taxon>
        <taxon>Terriglobales</taxon>
        <taxon>Acidobacteriaceae</taxon>
        <taxon>Alloacidobacterium</taxon>
    </lineage>
</organism>
<dbReference type="Gene3D" id="3.90.1580.10">
    <property type="entry name" value="paralog of FGE (formylglycine-generating enzyme)"/>
    <property type="match status" value="2"/>
</dbReference>
<dbReference type="InterPro" id="IPR016187">
    <property type="entry name" value="CTDL_fold"/>
</dbReference>
<dbReference type="InterPro" id="IPR034660">
    <property type="entry name" value="DinB/YfiT-like"/>
</dbReference>
<dbReference type="Proteomes" id="UP000515312">
    <property type="component" value="Chromosome"/>
</dbReference>
<dbReference type="NCBIfam" id="TIGR03440">
    <property type="entry name" value="egtB_TIGR03440"/>
    <property type="match status" value="1"/>
</dbReference>
<dbReference type="SUPFAM" id="SSF109854">
    <property type="entry name" value="DinB/YfiT-like putative metalloenzymes"/>
    <property type="match status" value="1"/>
</dbReference>
<dbReference type="PANTHER" id="PTHR23150">
    <property type="entry name" value="SULFATASE MODIFYING FACTOR 1, 2"/>
    <property type="match status" value="1"/>
</dbReference>
<keyword evidence="3" id="KW-1185">Reference proteome</keyword>